<reference evidence="3" key="1">
    <citation type="submission" date="2020-05" db="EMBL/GenBank/DDBJ databases">
        <authorList>
            <person name="Chiriac C."/>
            <person name="Salcher M."/>
            <person name="Ghai R."/>
            <person name="Kavagutti S V."/>
        </authorList>
    </citation>
    <scope>NUCLEOTIDE SEQUENCE</scope>
</reference>
<dbReference type="AlphaFoldDB" id="A0A6J6IQI9"/>
<keyword evidence="2" id="KW-0812">Transmembrane</keyword>
<organism evidence="3">
    <name type="scientific">freshwater metagenome</name>
    <dbReference type="NCBI Taxonomy" id="449393"/>
    <lineage>
        <taxon>unclassified sequences</taxon>
        <taxon>metagenomes</taxon>
        <taxon>ecological metagenomes</taxon>
    </lineage>
</organism>
<name>A0A6J6IQI9_9ZZZZ</name>
<sequence length="210" mass="22177">MSTSRHDPANRQRPTSRPDRSVYRKRRIIALVVLLATIGLLGALIAGLVNMVQGLFAGNPAASGAGAVAEGACDPKDITLVAKVMDNQGVERPAFESGINPFFGYDITNVGAKDCLVDLGPKETYFKVTSGEETIWNSVDCDRSGLATAPITLRAGETKVSELGEWYRVSSSSTGCGAEQTPVVTGGASYHLTVEVGGLISKKTSQFILN</sequence>
<evidence type="ECO:0000256" key="1">
    <source>
        <dbReference type="SAM" id="MobiDB-lite"/>
    </source>
</evidence>
<feature type="region of interest" description="Disordered" evidence="1">
    <location>
        <begin position="1"/>
        <end position="20"/>
    </location>
</feature>
<proteinExistence type="predicted"/>
<feature type="transmembrane region" description="Helical" evidence="2">
    <location>
        <begin position="28"/>
        <end position="49"/>
    </location>
</feature>
<evidence type="ECO:0000313" key="3">
    <source>
        <dbReference type="EMBL" id="CAB4626882.1"/>
    </source>
</evidence>
<accession>A0A6J6IQI9</accession>
<keyword evidence="2" id="KW-0472">Membrane</keyword>
<dbReference type="EMBL" id="CAEZVO010000007">
    <property type="protein sequence ID" value="CAB4626882.1"/>
    <property type="molecule type" value="Genomic_DNA"/>
</dbReference>
<protein>
    <submittedName>
        <fullName evidence="3">Unannotated protein</fullName>
    </submittedName>
</protein>
<evidence type="ECO:0000256" key="2">
    <source>
        <dbReference type="SAM" id="Phobius"/>
    </source>
</evidence>
<gene>
    <name evidence="3" type="ORF">UFOPK2044_00128</name>
</gene>
<keyword evidence="2" id="KW-1133">Transmembrane helix</keyword>